<name>A0A0C2W1E8_SERVB</name>
<feature type="transmembrane region" description="Helical" evidence="1">
    <location>
        <begin position="88"/>
        <end position="109"/>
    </location>
</feature>
<gene>
    <name evidence="2" type="ORF">M408DRAFT_13058</name>
</gene>
<reference evidence="2 3" key="1">
    <citation type="submission" date="2014-04" db="EMBL/GenBank/DDBJ databases">
        <authorList>
            <consortium name="DOE Joint Genome Institute"/>
            <person name="Kuo A."/>
            <person name="Zuccaro A."/>
            <person name="Kohler A."/>
            <person name="Nagy L.G."/>
            <person name="Floudas D."/>
            <person name="Copeland A."/>
            <person name="Barry K.W."/>
            <person name="Cichocki N."/>
            <person name="Veneault-Fourrey C."/>
            <person name="LaButti K."/>
            <person name="Lindquist E.A."/>
            <person name="Lipzen A."/>
            <person name="Lundell T."/>
            <person name="Morin E."/>
            <person name="Murat C."/>
            <person name="Sun H."/>
            <person name="Tunlid A."/>
            <person name="Henrissat B."/>
            <person name="Grigoriev I.V."/>
            <person name="Hibbett D.S."/>
            <person name="Martin F."/>
            <person name="Nordberg H.P."/>
            <person name="Cantor M.N."/>
            <person name="Hua S.X."/>
        </authorList>
    </citation>
    <scope>NUCLEOTIDE SEQUENCE [LARGE SCALE GENOMIC DNA]</scope>
    <source>
        <strain evidence="2 3">MAFF 305830</strain>
    </source>
</reference>
<evidence type="ECO:0000256" key="1">
    <source>
        <dbReference type="SAM" id="Phobius"/>
    </source>
</evidence>
<dbReference type="HOGENOM" id="CLU_1078345_0_0_1"/>
<dbReference type="AlphaFoldDB" id="A0A0C2W1E8"/>
<dbReference type="Proteomes" id="UP000054097">
    <property type="component" value="Unassembled WGS sequence"/>
</dbReference>
<evidence type="ECO:0000313" key="2">
    <source>
        <dbReference type="EMBL" id="KIM20333.1"/>
    </source>
</evidence>
<keyword evidence="1" id="KW-0472">Membrane</keyword>
<evidence type="ECO:0000313" key="3">
    <source>
        <dbReference type="Proteomes" id="UP000054097"/>
    </source>
</evidence>
<dbReference type="OrthoDB" id="2686513at2759"/>
<keyword evidence="1" id="KW-0812">Transmembrane</keyword>
<keyword evidence="3" id="KW-1185">Reference proteome</keyword>
<dbReference type="EMBL" id="KN824444">
    <property type="protein sequence ID" value="KIM20333.1"/>
    <property type="molecule type" value="Genomic_DNA"/>
</dbReference>
<sequence length="258" mass="29742">MIIVGDEEILLLLPVRFSKGKVLYYFARIATLLGLLLVAIHVVNLRSRLTDTFCIGFIWTSSILQAISIFASYWMLTLRLIALYKSRVIVVWFLYISLFTTYLTSLGLLLHVLRLHSGSTVYLSMVNLCVPLDLPALFQGVFEVPLVHEFLLFGATVWRAWGDWCEQRSGPLHAKTAPLLMIMYRDGVFYFCILVAIRVWTIYIFAARPTQEMYIGAYQVEYDHDYADYDRARPRLESYSMQERAGVVPQQSQILDNC</sequence>
<protein>
    <submittedName>
        <fullName evidence="2">Uncharacterized protein</fullName>
    </submittedName>
</protein>
<feature type="transmembrane region" description="Helical" evidence="1">
    <location>
        <begin position="55"/>
        <end position="76"/>
    </location>
</feature>
<feature type="transmembrane region" description="Helical" evidence="1">
    <location>
        <begin position="22"/>
        <end position="43"/>
    </location>
</feature>
<accession>A0A0C2W1E8</accession>
<organism evidence="2 3">
    <name type="scientific">Serendipita vermifera MAFF 305830</name>
    <dbReference type="NCBI Taxonomy" id="933852"/>
    <lineage>
        <taxon>Eukaryota</taxon>
        <taxon>Fungi</taxon>
        <taxon>Dikarya</taxon>
        <taxon>Basidiomycota</taxon>
        <taxon>Agaricomycotina</taxon>
        <taxon>Agaricomycetes</taxon>
        <taxon>Sebacinales</taxon>
        <taxon>Serendipitaceae</taxon>
        <taxon>Serendipita</taxon>
    </lineage>
</organism>
<reference evidence="3" key="2">
    <citation type="submission" date="2015-01" db="EMBL/GenBank/DDBJ databases">
        <title>Evolutionary Origins and Diversification of the Mycorrhizal Mutualists.</title>
        <authorList>
            <consortium name="DOE Joint Genome Institute"/>
            <consortium name="Mycorrhizal Genomics Consortium"/>
            <person name="Kohler A."/>
            <person name="Kuo A."/>
            <person name="Nagy L.G."/>
            <person name="Floudas D."/>
            <person name="Copeland A."/>
            <person name="Barry K.W."/>
            <person name="Cichocki N."/>
            <person name="Veneault-Fourrey C."/>
            <person name="LaButti K."/>
            <person name="Lindquist E.A."/>
            <person name="Lipzen A."/>
            <person name="Lundell T."/>
            <person name="Morin E."/>
            <person name="Murat C."/>
            <person name="Riley R."/>
            <person name="Ohm R."/>
            <person name="Sun H."/>
            <person name="Tunlid A."/>
            <person name="Henrissat B."/>
            <person name="Grigoriev I.V."/>
            <person name="Hibbett D.S."/>
            <person name="Martin F."/>
        </authorList>
    </citation>
    <scope>NUCLEOTIDE SEQUENCE [LARGE SCALE GENOMIC DNA]</scope>
    <source>
        <strain evidence="3">MAFF 305830</strain>
    </source>
</reference>
<proteinExistence type="predicted"/>
<feature type="transmembrane region" description="Helical" evidence="1">
    <location>
        <begin position="188"/>
        <end position="206"/>
    </location>
</feature>
<keyword evidence="1" id="KW-1133">Transmembrane helix</keyword>